<organism evidence="1 2">
    <name type="scientific">Fusarium oxysporum</name>
    <name type="common">Fusarium vascular wilt</name>
    <dbReference type="NCBI Taxonomy" id="5507"/>
    <lineage>
        <taxon>Eukaryota</taxon>
        <taxon>Fungi</taxon>
        <taxon>Dikarya</taxon>
        <taxon>Ascomycota</taxon>
        <taxon>Pezizomycotina</taxon>
        <taxon>Sordariomycetes</taxon>
        <taxon>Hypocreomycetidae</taxon>
        <taxon>Hypocreales</taxon>
        <taxon>Nectriaceae</taxon>
        <taxon>Fusarium</taxon>
        <taxon>Fusarium oxysporum species complex</taxon>
    </lineage>
</organism>
<comment type="caution">
    <text evidence="1">The sequence shown here is derived from an EMBL/GenBank/DDBJ whole genome shotgun (WGS) entry which is preliminary data.</text>
</comment>
<proteinExistence type="predicted"/>
<evidence type="ECO:0000313" key="1">
    <source>
        <dbReference type="EMBL" id="RKK76439.1"/>
    </source>
</evidence>
<gene>
    <name evidence="1" type="ORF">BFJ68_g18033</name>
</gene>
<accession>A0A420N836</accession>
<protein>
    <submittedName>
        <fullName evidence="1">Uncharacterized protein</fullName>
    </submittedName>
</protein>
<dbReference type="Proteomes" id="UP000285860">
    <property type="component" value="Unassembled WGS sequence"/>
</dbReference>
<evidence type="ECO:0000313" key="2">
    <source>
        <dbReference type="Proteomes" id="UP000285860"/>
    </source>
</evidence>
<reference evidence="1 2" key="1">
    <citation type="journal article" date="2018" name="Sci. Rep.">
        <title>Characterisation of pathogen-specific regions and novel effector candidates in Fusarium oxysporum f. sp. cepae.</title>
        <authorList>
            <person name="Armitage A.D."/>
            <person name="Taylor A."/>
            <person name="Sobczyk M.K."/>
            <person name="Baxter L."/>
            <person name="Greenfield B.P."/>
            <person name="Bates H.J."/>
            <person name="Wilson F."/>
            <person name="Jackson A.C."/>
            <person name="Ott S."/>
            <person name="Harrison R.J."/>
            <person name="Clarkson J.P."/>
        </authorList>
    </citation>
    <scope>NUCLEOTIDE SEQUENCE [LARGE SCALE GENOMIC DNA]</scope>
    <source>
        <strain evidence="1 2">Fo_A28</strain>
    </source>
</reference>
<name>A0A420N836_FUSOX</name>
<dbReference type="EMBL" id="MRCY01000956">
    <property type="protein sequence ID" value="RKK76439.1"/>
    <property type="molecule type" value="Genomic_DNA"/>
</dbReference>
<dbReference type="AlphaFoldDB" id="A0A420N836"/>
<sequence length="139" mass="14968">MEGFMHTMFKDSTGNTFDAPAQPLVNFVIGDCVSVGNICGSSPPPTAPQILRQVAHLQPPFYVLATYLGKSTMLEASLCVKEPLLCSSQHPRDMFCPMERSYMAKTGTTSTSRCGILGDLSGSGLEGLFRWGVRWGGAC</sequence>